<proteinExistence type="predicted"/>
<keyword evidence="2" id="KW-1185">Reference proteome</keyword>
<dbReference type="Pfam" id="PF08902">
    <property type="entry name" value="DUF1848"/>
    <property type="match status" value="1"/>
</dbReference>
<dbReference type="AlphaFoldDB" id="S0G6M5"/>
<sequence>MRGKDSKTAIKMATPAQRNRLRGAKGLQWKKTTVIRADQKRVPARAPVIISASRATDIPAFYADWLIHRLEAGYAVWVNPFNRKPSYISFEAARLFVFWTKNPRPLMARLDEFEKREINYYFQFTLNDYESEKLEPRLPPLKERIRTFRELSDKIGRHRVIWRFDPLIVTPGLSVEHLLEKIASIGSRLMHKTDKLVVSFVDVAAYQKVQNNLIRELDCFDRASVFSAEPSESQIRQIARGLEQLKTRWYKQGWDITVATCGESMDLKTDYGIVKNKCIDDDLIRRVFSHDQKLMRFVDYGETDPDTVGQLEMFATPRKVNLKDKGQRKACGCISSKDIGMYDTCPHFCVYCYANTSRHSVNRQFARHSKHGEGLVDSPDSSQP</sequence>
<dbReference type="InterPro" id="IPR014998">
    <property type="entry name" value="DUF1848"/>
</dbReference>
<evidence type="ECO:0008006" key="3">
    <source>
        <dbReference type="Google" id="ProtNLM"/>
    </source>
</evidence>
<dbReference type="Gene3D" id="3.80.30.30">
    <property type="match status" value="1"/>
</dbReference>
<evidence type="ECO:0000313" key="2">
    <source>
        <dbReference type="Proteomes" id="UP000014216"/>
    </source>
</evidence>
<dbReference type="PATRIC" id="fig|1286635.3.peg.905"/>
<name>S0G6M5_9BACT</name>
<dbReference type="EMBL" id="APJX01000001">
    <property type="protein sequence ID" value="EMS81719.1"/>
    <property type="molecule type" value="Genomic_DNA"/>
</dbReference>
<gene>
    <name evidence="1" type="ORF">Dpo_1c08610</name>
</gene>
<dbReference type="RefSeq" id="WP_006964491.1">
    <property type="nucleotide sequence ID" value="NZ_APJX01000001.1"/>
</dbReference>
<organism evidence="1 2">
    <name type="scientific">Desulfotignum phosphitoxidans DSM 13687</name>
    <dbReference type="NCBI Taxonomy" id="1286635"/>
    <lineage>
        <taxon>Bacteria</taxon>
        <taxon>Pseudomonadati</taxon>
        <taxon>Thermodesulfobacteriota</taxon>
        <taxon>Desulfobacteria</taxon>
        <taxon>Desulfobacterales</taxon>
        <taxon>Desulfobacteraceae</taxon>
        <taxon>Desulfotignum</taxon>
    </lineage>
</organism>
<comment type="caution">
    <text evidence="1">The sequence shown here is derived from an EMBL/GenBank/DDBJ whole genome shotgun (WGS) entry which is preliminary data.</text>
</comment>
<protein>
    <recommendedName>
        <fullName evidence="3">DUF1848 domain-containing protein</fullName>
    </recommendedName>
</protein>
<accession>S0G6M5</accession>
<dbReference type="Proteomes" id="UP000014216">
    <property type="component" value="Unassembled WGS sequence"/>
</dbReference>
<reference evidence="1 2" key="1">
    <citation type="journal article" date="2013" name="Genome Announc.">
        <title>Draft Genome Sequence of Desulfotignum phosphitoxidans DSM 13687 Strain FiPS-3.</title>
        <authorList>
            <person name="Poehlein A."/>
            <person name="Daniel R."/>
            <person name="Simeonova D.D."/>
        </authorList>
    </citation>
    <scope>NUCLEOTIDE SEQUENCE [LARGE SCALE GENOMIC DNA]</scope>
    <source>
        <strain evidence="1 2">DSM 13687</strain>
    </source>
</reference>
<evidence type="ECO:0000313" key="1">
    <source>
        <dbReference type="EMBL" id="EMS81719.1"/>
    </source>
</evidence>